<dbReference type="Pfam" id="PF13545">
    <property type="entry name" value="HTH_Crp_2"/>
    <property type="match status" value="1"/>
</dbReference>
<sequence length="240" mass="26379">MAQPSGNRFIDALRPEDRALLQDHLSRVRLSRREILHQPGENIRWVHFPCDRAMVALLVVMPDGRVVQVGLTGCEGVVGGVVTQEPRPAFTRAAVQIPGEAWRIDAAALGVARARSVTLAEAFARHADCLLAQLLQTMACSALHSLEQRMAGRLIEIQDRLDDAELPLTQEELGEMLGVGRTYVSKTAGSFQARGLIGYSRGRIRVQDRAALRALSCACHDSIRDHFERLLPGVHPAARD</sequence>
<dbReference type="GO" id="GO:0003700">
    <property type="term" value="F:DNA-binding transcription factor activity"/>
    <property type="evidence" value="ECO:0007669"/>
    <property type="project" value="TreeGrafter"/>
</dbReference>
<evidence type="ECO:0000256" key="3">
    <source>
        <dbReference type="ARBA" id="ARBA00023163"/>
    </source>
</evidence>
<evidence type="ECO:0000313" key="7">
    <source>
        <dbReference type="Proteomes" id="UP000305887"/>
    </source>
</evidence>
<organism evidence="6 7">
    <name type="scientific">Rubellimicrobium rubrum</name>
    <dbReference type="NCBI Taxonomy" id="2585369"/>
    <lineage>
        <taxon>Bacteria</taxon>
        <taxon>Pseudomonadati</taxon>
        <taxon>Pseudomonadota</taxon>
        <taxon>Alphaproteobacteria</taxon>
        <taxon>Rhodobacterales</taxon>
        <taxon>Roseobacteraceae</taxon>
        <taxon>Rubellimicrobium</taxon>
    </lineage>
</organism>
<accession>A0A5C4N3I9</accession>
<protein>
    <submittedName>
        <fullName evidence="6">Crp/Fnr family transcriptional regulator</fullName>
    </submittedName>
</protein>
<feature type="domain" description="HTH crp-type" evidence="5">
    <location>
        <begin position="144"/>
        <end position="210"/>
    </location>
</feature>
<evidence type="ECO:0000256" key="2">
    <source>
        <dbReference type="ARBA" id="ARBA00023125"/>
    </source>
</evidence>
<evidence type="ECO:0000259" key="4">
    <source>
        <dbReference type="PROSITE" id="PS50943"/>
    </source>
</evidence>
<keyword evidence="7" id="KW-1185">Reference proteome</keyword>
<gene>
    <name evidence="6" type="ORF">FHG66_02970</name>
</gene>
<reference evidence="6 7" key="1">
    <citation type="submission" date="2019-06" db="EMBL/GenBank/DDBJ databases">
        <title>YIM 131921 draft genome.</title>
        <authorList>
            <person name="Jiang L."/>
        </authorList>
    </citation>
    <scope>NUCLEOTIDE SEQUENCE [LARGE SCALE GENOMIC DNA]</scope>
    <source>
        <strain evidence="6 7">YIM 131921</strain>
    </source>
</reference>
<dbReference type="Proteomes" id="UP000305887">
    <property type="component" value="Unassembled WGS sequence"/>
</dbReference>
<dbReference type="AlphaFoldDB" id="A0A5C4N3I9"/>
<dbReference type="InterPro" id="IPR012318">
    <property type="entry name" value="HTH_CRP"/>
</dbReference>
<comment type="caution">
    <text evidence="6">The sequence shown here is derived from an EMBL/GenBank/DDBJ whole genome shotgun (WGS) entry which is preliminary data.</text>
</comment>
<dbReference type="GO" id="GO:0003677">
    <property type="term" value="F:DNA binding"/>
    <property type="evidence" value="ECO:0007669"/>
    <property type="project" value="UniProtKB-KW"/>
</dbReference>
<dbReference type="InterPro" id="IPR001387">
    <property type="entry name" value="Cro/C1-type_HTH"/>
</dbReference>
<evidence type="ECO:0000313" key="6">
    <source>
        <dbReference type="EMBL" id="TNC52508.1"/>
    </source>
</evidence>
<evidence type="ECO:0000256" key="1">
    <source>
        <dbReference type="ARBA" id="ARBA00023015"/>
    </source>
</evidence>
<dbReference type="InterPro" id="IPR018490">
    <property type="entry name" value="cNMP-bd_dom_sf"/>
</dbReference>
<name>A0A5C4N3I9_9RHOB</name>
<dbReference type="InterPro" id="IPR014710">
    <property type="entry name" value="RmlC-like_jellyroll"/>
</dbReference>
<dbReference type="Gene3D" id="2.60.120.10">
    <property type="entry name" value="Jelly Rolls"/>
    <property type="match status" value="1"/>
</dbReference>
<dbReference type="PROSITE" id="PS50943">
    <property type="entry name" value="HTH_CROC1"/>
    <property type="match status" value="1"/>
</dbReference>
<dbReference type="OrthoDB" id="7506088at2"/>
<dbReference type="PROSITE" id="PS51063">
    <property type="entry name" value="HTH_CRP_2"/>
    <property type="match status" value="1"/>
</dbReference>
<dbReference type="GO" id="GO:0005829">
    <property type="term" value="C:cytosol"/>
    <property type="evidence" value="ECO:0007669"/>
    <property type="project" value="TreeGrafter"/>
</dbReference>
<dbReference type="PANTHER" id="PTHR24567">
    <property type="entry name" value="CRP FAMILY TRANSCRIPTIONAL REGULATORY PROTEIN"/>
    <property type="match status" value="1"/>
</dbReference>
<dbReference type="SUPFAM" id="SSF46785">
    <property type="entry name" value="Winged helix' DNA-binding domain"/>
    <property type="match status" value="1"/>
</dbReference>
<keyword evidence="3" id="KW-0804">Transcription</keyword>
<dbReference type="PANTHER" id="PTHR24567:SF74">
    <property type="entry name" value="HTH-TYPE TRANSCRIPTIONAL REGULATOR ARCR"/>
    <property type="match status" value="1"/>
</dbReference>
<dbReference type="InterPro" id="IPR036390">
    <property type="entry name" value="WH_DNA-bd_sf"/>
</dbReference>
<dbReference type="EMBL" id="VDFU01000002">
    <property type="protein sequence ID" value="TNC52508.1"/>
    <property type="molecule type" value="Genomic_DNA"/>
</dbReference>
<dbReference type="RefSeq" id="WP_139075192.1">
    <property type="nucleotide sequence ID" value="NZ_VDFU01000002.1"/>
</dbReference>
<dbReference type="InterPro" id="IPR050397">
    <property type="entry name" value="Env_Response_Regulators"/>
</dbReference>
<proteinExistence type="predicted"/>
<keyword evidence="1" id="KW-0805">Transcription regulation</keyword>
<keyword evidence="2" id="KW-0238">DNA-binding</keyword>
<feature type="domain" description="HTH cro/C1-type" evidence="4">
    <location>
        <begin position="168"/>
        <end position="186"/>
    </location>
</feature>
<evidence type="ECO:0000259" key="5">
    <source>
        <dbReference type="PROSITE" id="PS51063"/>
    </source>
</evidence>
<dbReference type="SUPFAM" id="SSF51206">
    <property type="entry name" value="cAMP-binding domain-like"/>
    <property type="match status" value="1"/>
</dbReference>
<dbReference type="SMART" id="SM00419">
    <property type="entry name" value="HTH_CRP"/>
    <property type="match status" value="1"/>
</dbReference>